<evidence type="ECO:0000313" key="3">
    <source>
        <dbReference type="Proteomes" id="UP000521922"/>
    </source>
</evidence>
<protein>
    <recommendedName>
        <fullName evidence="4">SRPBCC family protein</fullName>
    </recommendedName>
</protein>
<reference evidence="2 3" key="1">
    <citation type="submission" date="2020-07" db="EMBL/GenBank/DDBJ databases">
        <title>Sequencing the genomes of 1000 actinobacteria strains.</title>
        <authorList>
            <person name="Klenk H.-P."/>
        </authorList>
    </citation>
    <scope>NUCLEOTIDE SEQUENCE [LARGE SCALE GENOMIC DNA]</scope>
    <source>
        <strain evidence="2 3">DSM 7487</strain>
    </source>
</reference>
<organism evidence="2 3">
    <name type="scientific">Kineococcus aurantiacus</name>
    <dbReference type="NCBI Taxonomy" id="37633"/>
    <lineage>
        <taxon>Bacteria</taxon>
        <taxon>Bacillati</taxon>
        <taxon>Actinomycetota</taxon>
        <taxon>Actinomycetes</taxon>
        <taxon>Kineosporiales</taxon>
        <taxon>Kineosporiaceae</taxon>
        <taxon>Kineococcus</taxon>
    </lineage>
</organism>
<evidence type="ECO:0008006" key="4">
    <source>
        <dbReference type="Google" id="ProtNLM"/>
    </source>
</evidence>
<feature type="region of interest" description="Disordered" evidence="1">
    <location>
        <begin position="65"/>
        <end position="85"/>
    </location>
</feature>
<dbReference type="InterPro" id="IPR023393">
    <property type="entry name" value="START-like_dom_sf"/>
</dbReference>
<gene>
    <name evidence="2" type="ORF">BJ968_000009</name>
</gene>
<dbReference type="SUPFAM" id="SSF55961">
    <property type="entry name" value="Bet v1-like"/>
    <property type="match status" value="1"/>
</dbReference>
<dbReference type="EMBL" id="JACCBB010000001">
    <property type="protein sequence ID" value="NYD20469.1"/>
    <property type="molecule type" value="Genomic_DNA"/>
</dbReference>
<evidence type="ECO:0000256" key="1">
    <source>
        <dbReference type="SAM" id="MobiDB-lite"/>
    </source>
</evidence>
<sequence length="162" mass="18047">MAVVIEVVTDTATAPAVVFDLELDVEVHAASLSSSDERATTGKGRRYLQPGDEVTSHARHFGLPWRMTSRITPHDPPPLRRRADPRPFRSLHHEHFFDALPDEASRSGTTGTRMTDRLSITAPADPLGAVVARLVLAPHLWRLLRRRAAHVKKLAESASRRR</sequence>
<name>A0A7Y9AS41_9ACTN</name>
<accession>A0A7Y9AS41</accession>
<dbReference type="AlphaFoldDB" id="A0A7Y9AS41"/>
<dbReference type="Gene3D" id="3.30.530.20">
    <property type="match status" value="1"/>
</dbReference>
<keyword evidence="3" id="KW-1185">Reference proteome</keyword>
<evidence type="ECO:0000313" key="2">
    <source>
        <dbReference type="EMBL" id="NYD20469.1"/>
    </source>
</evidence>
<dbReference type="Proteomes" id="UP000521922">
    <property type="component" value="Unassembled WGS sequence"/>
</dbReference>
<proteinExistence type="predicted"/>
<dbReference type="RefSeq" id="WP_218884638.1">
    <property type="nucleotide sequence ID" value="NZ_BAAAGN010000002.1"/>
</dbReference>
<comment type="caution">
    <text evidence="2">The sequence shown here is derived from an EMBL/GenBank/DDBJ whole genome shotgun (WGS) entry which is preliminary data.</text>
</comment>